<protein>
    <submittedName>
        <fullName evidence="1">Uncharacterized protein</fullName>
    </submittedName>
</protein>
<reference evidence="1" key="1">
    <citation type="submission" date="2023-03" db="EMBL/GenBank/DDBJ databases">
        <authorList>
            <person name="Cremers G."/>
            <person name="Picone N."/>
        </authorList>
    </citation>
    <scope>NUCLEOTIDE SEQUENCE</scope>
    <source>
        <strain evidence="1">Sample_alias</strain>
    </source>
</reference>
<evidence type="ECO:0000313" key="1">
    <source>
        <dbReference type="EMBL" id="CAI9086372.1"/>
    </source>
</evidence>
<keyword evidence="2" id="KW-1185">Reference proteome</keyword>
<name>A0ABN8XGP7_9BACT</name>
<dbReference type="RefSeq" id="WP_009059447.1">
    <property type="nucleotide sequence ID" value="NZ_JAHXRZ010000009.1"/>
</dbReference>
<dbReference type="EMBL" id="OX458932">
    <property type="protein sequence ID" value="CAI9086372.1"/>
    <property type="molecule type" value="Genomic_DNA"/>
</dbReference>
<organism evidence="1 2">
    <name type="scientific">Candidatus Methylacidiphilum fumarolicum</name>
    <dbReference type="NCBI Taxonomy" id="591154"/>
    <lineage>
        <taxon>Bacteria</taxon>
        <taxon>Pseudomonadati</taxon>
        <taxon>Verrucomicrobiota</taxon>
        <taxon>Methylacidiphilae</taxon>
        <taxon>Methylacidiphilales</taxon>
        <taxon>Methylacidiphilaceae</taxon>
        <taxon>Methylacidiphilum (ex Ratnadevi et al. 2023)</taxon>
    </lineage>
</organism>
<sequence length="111" mass="12801">MLEDYTQREEEEAPRKEKKTVIIEVEADPEKSHRFAEALRVAAGLSMHPFLSVSLVLKDEVLKKLNSGDFSLWMDSEIIERAWAELKENECPILSQRPPKENIDCLIQFDG</sequence>
<dbReference type="Proteomes" id="UP001161497">
    <property type="component" value="Chromosome"/>
</dbReference>
<gene>
    <name evidence="1" type="ORF">MFUM_2053</name>
</gene>
<proteinExistence type="predicted"/>
<evidence type="ECO:0000313" key="2">
    <source>
        <dbReference type="Proteomes" id="UP001161497"/>
    </source>
</evidence>
<accession>A0ABN8XGP7</accession>